<evidence type="ECO:0000313" key="4">
    <source>
        <dbReference type="Proteomes" id="UP001551011"/>
    </source>
</evidence>
<dbReference type="InterPro" id="IPR036890">
    <property type="entry name" value="HATPase_C_sf"/>
</dbReference>
<dbReference type="EMBL" id="JBFAEG010000047">
    <property type="protein sequence ID" value="MEU5713217.1"/>
    <property type="molecule type" value="Genomic_DNA"/>
</dbReference>
<accession>A0ABV3ANC4</accession>
<keyword evidence="1" id="KW-0723">Serine/threonine-protein kinase</keyword>
<keyword evidence="3" id="KW-0547">Nucleotide-binding</keyword>
<organism evidence="3 4">
    <name type="scientific">Streptomyces flaveolus</name>
    <dbReference type="NCBI Taxonomy" id="67297"/>
    <lineage>
        <taxon>Bacteria</taxon>
        <taxon>Bacillati</taxon>
        <taxon>Actinomycetota</taxon>
        <taxon>Actinomycetes</taxon>
        <taxon>Kitasatosporales</taxon>
        <taxon>Streptomycetaceae</taxon>
        <taxon>Streptomyces</taxon>
    </lineage>
</organism>
<dbReference type="PANTHER" id="PTHR35526">
    <property type="entry name" value="ANTI-SIGMA-F FACTOR RSBW-RELATED"/>
    <property type="match status" value="1"/>
</dbReference>
<dbReference type="Pfam" id="PF13581">
    <property type="entry name" value="HATPase_c_2"/>
    <property type="match status" value="1"/>
</dbReference>
<dbReference type="PANTHER" id="PTHR35526:SF3">
    <property type="entry name" value="ANTI-SIGMA-F FACTOR RSBW"/>
    <property type="match status" value="1"/>
</dbReference>
<protein>
    <submittedName>
        <fullName evidence="3">ATP-binding protein</fullName>
    </submittedName>
</protein>
<evidence type="ECO:0000259" key="2">
    <source>
        <dbReference type="Pfam" id="PF13581"/>
    </source>
</evidence>
<keyword evidence="3" id="KW-0067">ATP-binding</keyword>
<dbReference type="CDD" id="cd16936">
    <property type="entry name" value="HATPase_RsbW-like"/>
    <property type="match status" value="1"/>
</dbReference>
<feature type="domain" description="Histidine kinase/HSP90-like ATPase" evidence="2">
    <location>
        <begin position="21"/>
        <end position="120"/>
    </location>
</feature>
<dbReference type="SUPFAM" id="SSF55874">
    <property type="entry name" value="ATPase domain of HSP90 chaperone/DNA topoisomerase II/histidine kinase"/>
    <property type="match status" value="1"/>
</dbReference>
<evidence type="ECO:0000313" key="3">
    <source>
        <dbReference type="EMBL" id="MEU5713217.1"/>
    </source>
</evidence>
<dbReference type="RefSeq" id="WP_030655678.1">
    <property type="nucleotide sequence ID" value="NZ_JBEXDP010000048.1"/>
</dbReference>
<dbReference type="InterPro" id="IPR050267">
    <property type="entry name" value="Anti-sigma-factor_SerPK"/>
</dbReference>
<dbReference type="GO" id="GO:0005524">
    <property type="term" value="F:ATP binding"/>
    <property type="evidence" value="ECO:0007669"/>
    <property type="project" value="UniProtKB-KW"/>
</dbReference>
<keyword evidence="1" id="KW-0808">Transferase</keyword>
<proteinExistence type="predicted"/>
<sequence length="142" mass="15398">MTMTNEQVSPGQYPRQSITLASEAASVPAARQIVREACAAWGMDQDAAETGTLLISEMVTNAVRHGHSHSVRVVTEQPRPDRLRIAVVDTSRRVPELHIVGPDAIGGRGLLLVDALSDRWGTDLLPWGKRVWAEIAIKVGGQ</sequence>
<gene>
    <name evidence="3" type="ORF">AB0H04_41480</name>
</gene>
<evidence type="ECO:0000256" key="1">
    <source>
        <dbReference type="ARBA" id="ARBA00022527"/>
    </source>
</evidence>
<comment type="caution">
    <text evidence="3">The sequence shown here is derived from an EMBL/GenBank/DDBJ whole genome shotgun (WGS) entry which is preliminary data.</text>
</comment>
<reference evidence="3 4" key="1">
    <citation type="submission" date="2024-06" db="EMBL/GenBank/DDBJ databases">
        <title>The Natural Products Discovery Center: Release of the First 8490 Sequenced Strains for Exploring Actinobacteria Biosynthetic Diversity.</title>
        <authorList>
            <person name="Kalkreuter E."/>
            <person name="Kautsar S.A."/>
            <person name="Yang D."/>
            <person name="Bader C.D."/>
            <person name="Teijaro C.N."/>
            <person name="Fluegel L."/>
            <person name="Davis C.M."/>
            <person name="Simpson J.R."/>
            <person name="Lauterbach L."/>
            <person name="Steele A.D."/>
            <person name="Gui C."/>
            <person name="Meng S."/>
            <person name="Li G."/>
            <person name="Viehrig K."/>
            <person name="Ye F."/>
            <person name="Su P."/>
            <person name="Kiefer A.F."/>
            <person name="Nichols A."/>
            <person name="Cepeda A.J."/>
            <person name="Yan W."/>
            <person name="Fan B."/>
            <person name="Jiang Y."/>
            <person name="Adhikari A."/>
            <person name="Zheng C.-J."/>
            <person name="Schuster L."/>
            <person name="Cowan T.M."/>
            <person name="Smanski M.J."/>
            <person name="Chevrette M.G."/>
            <person name="De Carvalho L.P.S."/>
            <person name="Shen B."/>
        </authorList>
    </citation>
    <scope>NUCLEOTIDE SEQUENCE [LARGE SCALE GENOMIC DNA]</scope>
    <source>
        <strain evidence="3 4">NPDC020594</strain>
    </source>
</reference>
<dbReference type="Proteomes" id="UP001551011">
    <property type="component" value="Unassembled WGS sequence"/>
</dbReference>
<dbReference type="Gene3D" id="3.30.565.10">
    <property type="entry name" value="Histidine kinase-like ATPase, C-terminal domain"/>
    <property type="match status" value="1"/>
</dbReference>
<dbReference type="InterPro" id="IPR003594">
    <property type="entry name" value="HATPase_dom"/>
</dbReference>
<name>A0ABV3ANC4_9ACTN</name>
<keyword evidence="4" id="KW-1185">Reference proteome</keyword>
<keyword evidence="1" id="KW-0418">Kinase</keyword>